<dbReference type="KEGG" id="rml:FF011L_08710"/>
<keyword evidence="2" id="KW-1185">Reference proteome</keyword>
<name>A0A517MB76_9BACT</name>
<organism evidence="1 2">
    <name type="scientific">Roseimaritima multifibrata</name>
    <dbReference type="NCBI Taxonomy" id="1930274"/>
    <lineage>
        <taxon>Bacteria</taxon>
        <taxon>Pseudomonadati</taxon>
        <taxon>Planctomycetota</taxon>
        <taxon>Planctomycetia</taxon>
        <taxon>Pirellulales</taxon>
        <taxon>Pirellulaceae</taxon>
        <taxon>Roseimaritima</taxon>
    </lineage>
</organism>
<evidence type="ECO:0000313" key="2">
    <source>
        <dbReference type="Proteomes" id="UP000320672"/>
    </source>
</evidence>
<keyword evidence="1" id="KW-0413">Isomerase</keyword>
<protein>
    <submittedName>
        <fullName evidence="1">Xylose isomerase-like TIM barrel</fullName>
    </submittedName>
</protein>
<evidence type="ECO:0000313" key="1">
    <source>
        <dbReference type="EMBL" id="QDS92135.1"/>
    </source>
</evidence>
<sequence>MDSIRTNLETYAVSVRQDLRKERLAVGLWLPAKAAEELCEEGAAEAFSLWLQERNLQPYTINGFPYDNFHQEIVKHQVYEPAWWTDERRDYTIRLADILARLLPDGRGGSISTLPIGWPSPTADATAIARAGENFRTVASHLRELEDRSGQRIVVAIEPEPGCILDSAKDVTQFFDSQLSEAWHRRYLTVCHDVCHSAVMFEDQADALAAYSAAGVTIGKVQVSNAIEVDWSIMSKGRRAEAFAQLAEFAEDRYLHQTGCRSDDGRFRLIEDLPELIQQESTDLNDDAWRIHFHVPIFLEKFGNLGTTRDQIEYCLQCLQRSDAPEFLGDLEVETYAWTVLPESMRRHGLAKDIASELSWLNQVLTRQGLPSLLGE</sequence>
<gene>
    <name evidence="1" type="ORF">FF011L_08710</name>
</gene>
<dbReference type="Gene3D" id="3.20.20.150">
    <property type="entry name" value="Divalent-metal-dependent TIM barrel enzymes"/>
    <property type="match status" value="1"/>
</dbReference>
<dbReference type="Proteomes" id="UP000320672">
    <property type="component" value="Chromosome"/>
</dbReference>
<dbReference type="OrthoDB" id="9785907at2"/>
<dbReference type="NCBIfam" id="NF035939">
    <property type="entry name" value="TIM_EboE"/>
    <property type="match status" value="1"/>
</dbReference>
<dbReference type="InterPro" id="IPR036237">
    <property type="entry name" value="Xyl_isomerase-like_sf"/>
</dbReference>
<reference evidence="1 2" key="1">
    <citation type="submission" date="2019-02" db="EMBL/GenBank/DDBJ databases">
        <title>Deep-cultivation of Planctomycetes and their phenomic and genomic characterization uncovers novel biology.</title>
        <authorList>
            <person name="Wiegand S."/>
            <person name="Jogler M."/>
            <person name="Boedeker C."/>
            <person name="Pinto D."/>
            <person name="Vollmers J."/>
            <person name="Rivas-Marin E."/>
            <person name="Kohn T."/>
            <person name="Peeters S.H."/>
            <person name="Heuer A."/>
            <person name="Rast P."/>
            <person name="Oberbeckmann S."/>
            <person name="Bunk B."/>
            <person name="Jeske O."/>
            <person name="Meyerdierks A."/>
            <person name="Storesund J.E."/>
            <person name="Kallscheuer N."/>
            <person name="Luecker S."/>
            <person name="Lage O.M."/>
            <person name="Pohl T."/>
            <person name="Merkel B.J."/>
            <person name="Hornburger P."/>
            <person name="Mueller R.-W."/>
            <person name="Bruemmer F."/>
            <person name="Labrenz M."/>
            <person name="Spormann A.M."/>
            <person name="Op den Camp H."/>
            <person name="Overmann J."/>
            <person name="Amann R."/>
            <person name="Jetten M.S.M."/>
            <person name="Mascher T."/>
            <person name="Medema M.H."/>
            <person name="Devos D.P."/>
            <person name="Kaster A.-K."/>
            <person name="Ovreas L."/>
            <person name="Rohde M."/>
            <person name="Galperin M.Y."/>
            <person name="Jogler C."/>
        </authorList>
    </citation>
    <scope>NUCLEOTIDE SEQUENCE [LARGE SCALE GENOMIC DNA]</scope>
    <source>
        <strain evidence="1 2">FF011L</strain>
    </source>
</reference>
<proteinExistence type="predicted"/>
<dbReference type="SUPFAM" id="SSF51658">
    <property type="entry name" value="Xylose isomerase-like"/>
    <property type="match status" value="1"/>
</dbReference>
<dbReference type="AlphaFoldDB" id="A0A517MB76"/>
<dbReference type="EMBL" id="CP036262">
    <property type="protein sequence ID" value="QDS92135.1"/>
    <property type="molecule type" value="Genomic_DNA"/>
</dbReference>
<dbReference type="GO" id="GO:0016853">
    <property type="term" value="F:isomerase activity"/>
    <property type="evidence" value="ECO:0007669"/>
    <property type="project" value="UniProtKB-KW"/>
</dbReference>
<accession>A0A517MB76</accession>